<proteinExistence type="predicted"/>
<dbReference type="EMBL" id="WBMT01000001">
    <property type="protein sequence ID" value="KAB2352441.1"/>
    <property type="molecule type" value="Genomic_DNA"/>
</dbReference>
<dbReference type="GO" id="GO:0004497">
    <property type="term" value="F:monooxygenase activity"/>
    <property type="evidence" value="ECO:0007669"/>
    <property type="project" value="UniProtKB-KW"/>
</dbReference>
<dbReference type="Pfam" id="PF01494">
    <property type="entry name" value="FAD_binding_3"/>
    <property type="match status" value="1"/>
</dbReference>
<evidence type="ECO:0000259" key="7">
    <source>
        <dbReference type="Pfam" id="PF01494"/>
    </source>
</evidence>
<gene>
    <name evidence="8" type="ORF">F8566_01790</name>
</gene>
<evidence type="ECO:0000256" key="6">
    <source>
        <dbReference type="SAM" id="MobiDB-lite"/>
    </source>
</evidence>
<feature type="region of interest" description="Disordered" evidence="6">
    <location>
        <begin position="370"/>
        <end position="392"/>
    </location>
</feature>
<name>A0A6H9YV58_9ACTN</name>
<dbReference type="SUPFAM" id="SSF51905">
    <property type="entry name" value="FAD/NAD(P)-binding domain"/>
    <property type="match status" value="1"/>
</dbReference>
<evidence type="ECO:0000313" key="9">
    <source>
        <dbReference type="Proteomes" id="UP000468735"/>
    </source>
</evidence>
<evidence type="ECO:0000256" key="4">
    <source>
        <dbReference type="ARBA" id="ARBA00023002"/>
    </source>
</evidence>
<dbReference type="PANTHER" id="PTHR13789">
    <property type="entry name" value="MONOOXYGENASE"/>
    <property type="match status" value="1"/>
</dbReference>
<feature type="domain" description="FAD-binding" evidence="7">
    <location>
        <begin position="5"/>
        <end position="329"/>
    </location>
</feature>
<keyword evidence="9" id="KW-1185">Reference proteome</keyword>
<dbReference type="InterPro" id="IPR050493">
    <property type="entry name" value="FAD-dep_Monooxygenase_BioMet"/>
</dbReference>
<evidence type="ECO:0000256" key="2">
    <source>
        <dbReference type="ARBA" id="ARBA00022630"/>
    </source>
</evidence>
<evidence type="ECO:0000256" key="3">
    <source>
        <dbReference type="ARBA" id="ARBA00022827"/>
    </source>
</evidence>
<comment type="caution">
    <text evidence="8">The sequence shown here is derived from an EMBL/GenBank/DDBJ whole genome shotgun (WGS) entry which is preliminary data.</text>
</comment>
<keyword evidence="4" id="KW-0560">Oxidoreductase</keyword>
<organism evidence="8 9">
    <name type="scientific">Actinomadura rudentiformis</name>
    <dbReference type="NCBI Taxonomy" id="359158"/>
    <lineage>
        <taxon>Bacteria</taxon>
        <taxon>Bacillati</taxon>
        <taxon>Actinomycetota</taxon>
        <taxon>Actinomycetes</taxon>
        <taxon>Streptosporangiales</taxon>
        <taxon>Thermomonosporaceae</taxon>
        <taxon>Actinomadura</taxon>
    </lineage>
</organism>
<protein>
    <submittedName>
        <fullName evidence="8">NAD(P)-binding protein</fullName>
    </submittedName>
</protein>
<keyword evidence="3" id="KW-0274">FAD</keyword>
<accession>A0A6H9YV58</accession>
<sequence length="425" mass="45433">MHTPRVAIVGAGLGGLAAALALARKGVRADIYEQAPELGEVGVGLHLGSNGSRILQSWGLSEPLAEAAVRPAALEVRDWNSGRTLSRQPMGDAWEEHFGAPFYTVHRRDLHRLLAEQLPPGRLHLNHQVTGFHHEADGGRGDGGVRLTFAGGETAHADVLVGADGVHSVVRRAVAGPETPVFSGTSAYRGLVPTSGLDGLPCDTILIWPGPASRLLGYPVRGGRFLTFVAIVAAPGRRGESWSHTVHPEEVRAAFADWAPEARKILAAAGEVGCWVLYDRAPLPSWGSGRVTLLGDAAHPMLPHHGQGASQALEDAVVLAHCLSRAFTTHPGDGAYLGTHAHPGSERHRQITAALSRYESIRRPHAARVQAASRDGGSQRLTPAEHRDSNGAVRSLVEDVSWIQRYDVRNDLNGTADRKVDHDVF</sequence>
<dbReference type="SUPFAM" id="SSF54373">
    <property type="entry name" value="FAD-linked reductases, C-terminal domain"/>
    <property type="match status" value="1"/>
</dbReference>
<dbReference type="InterPro" id="IPR036188">
    <property type="entry name" value="FAD/NAD-bd_sf"/>
</dbReference>
<reference evidence="8 9" key="1">
    <citation type="submission" date="2019-09" db="EMBL/GenBank/DDBJ databases">
        <title>Actinomadura physcomitrii sp. nov., a novel actinomycete isolated from moss [Physcomitrium sphaericum (Ludw) Fuernr].</title>
        <authorList>
            <person name="Zhuang X."/>
            <person name="Liu C."/>
        </authorList>
    </citation>
    <scope>NUCLEOTIDE SEQUENCE [LARGE SCALE GENOMIC DNA]</scope>
    <source>
        <strain evidence="8 9">HMC1</strain>
    </source>
</reference>
<evidence type="ECO:0000256" key="5">
    <source>
        <dbReference type="ARBA" id="ARBA00023033"/>
    </source>
</evidence>
<dbReference type="AlphaFoldDB" id="A0A6H9YV58"/>
<dbReference type="PANTHER" id="PTHR13789:SF318">
    <property type="entry name" value="GERANYLGERANYL DIPHOSPHATE REDUCTASE"/>
    <property type="match status" value="1"/>
</dbReference>
<dbReference type="OrthoDB" id="9782160at2"/>
<evidence type="ECO:0000256" key="1">
    <source>
        <dbReference type="ARBA" id="ARBA00001974"/>
    </source>
</evidence>
<dbReference type="Gene3D" id="3.50.50.60">
    <property type="entry name" value="FAD/NAD(P)-binding domain"/>
    <property type="match status" value="1"/>
</dbReference>
<evidence type="ECO:0000313" key="8">
    <source>
        <dbReference type="EMBL" id="KAB2352441.1"/>
    </source>
</evidence>
<comment type="cofactor">
    <cofactor evidence="1">
        <name>FAD</name>
        <dbReference type="ChEBI" id="CHEBI:57692"/>
    </cofactor>
</comment>
<dbReference type="RefSeq" id="WP_151557255.1">
    <property type="nucleotide sequence ID" value="NZ_WBMT01000001.1"/>
</dbReference>
<keyword evidence="5" id="KW-0503">Monooxygenase</keyword>
<keyword evidence="2" id="KW-0285">Flavoprotein</keyword>
<dbReference type="PRINTS" id="PR00420">
    <property type="entry name" value="RNGMNOXGNASE"/>
</dbReference>
<dbReference type="GO" id="GO:0071949">
    <property type="term" value="F:FAD binding"/>
    <property type="evidence" value="ECO:0007669"/>
    <property type="project" value="InterPro"/>
</dbReference>
<dbReference type="InterPro" id="IPR002938">
    <property type="entry name" value="FAD-bd"/>
</dbReference>
<dbReference type="Proteomes" id="UP000468735">
    <property type="component" value="Unassembled WGS sequence"/>
</dbReference>